<dbReference type="NCBIfam" id="TIGR00705">
    <property type="entry name" value="SppA_67K"/>
    <property type="match status" value="1"/>
</dbReference>
<dbReference type="InterPro" id="IPR047217">
    <property type="entry name" value="S49_SppA_67K_type_N"/>
</dbReference>
<dbReference type="Proteomes" id="UP000030134">
    <property type="component" value="Unassembled WGS sequence"/>
</dbReference>
<dbReference type="NCBIfam" id="TIGR00706">
    <property type="entry name" value="SppA_dom"/>
    <property type="match status" value="1"/>
</dbReference>
<dbReference type="PANTHER" id="PTHR33209">
    <property type="entry name" value="PROTEASE 4"/>
    <property type="match status" value="1"/>
</dbReference>
<dbReference type="GO" id="GO:0016020">
    <property type="term" value="C:membrane"/>
    <property type="evidence" value="ECO:0007669"/>
    <property type="project" value="UniProtKB-SubCell"/>
</dbReference>
<dbReference type="InterPro" id="IPR047272">
    <property type="entry name" value="S49_SppA_C"/>
</dbReference>
<dbReference type="Pfam" id="PF01343">
    <property type="entry name" value="Peptidase_S49"/>
    <property type="match status" value="2"/>
</dbReference>
<name>A0A0A2G720_9PORP</name>
<keyword evidence="11" id="KW-1185">Reference proteome</keyword>
<keyword evidence="8" id="KW-1133">Transmembrane helix</keyword>
<dbReference type="eggNOG" id="COG0616">
    <property type="taxonomic scope" value="Bacteria"/>
</dbReference>
<evidence type="ECO:0000256" key="2">
    <source>
        <dbReference type="ARBA" id="ARBA00008683"/>
    </source>
</evidence>
<evidence type="ECO:0000256" key="6">
    <source>
        <dbReference type="ARBA" id="ARBA00023136"/>
    </source>
</evidence>
<evidence type="ECO:0000256" key="7">
    <source>
        <dbReference type="PIRSR" id="PIRSR001217-1"/>
    </source>
</evidence>
<dbReference type="InterPro" id="IPR029045">
    <property type="entry name" value="ClpP/crotonase-like_dom_sf"/>
</dbReference>
<dbReference type="PROSITE" id="PS51257">
    <property type="entry name" value="PROKAR_LIPOPROTEIN"/>
    <property type="match status" value="1"/>
</dbReference>
<dbReference type="PANTHER" id="PTHR33209:SF1">
    <property type="entry name" value="PEPTIDASE S49 DOMAIN-CONTAINING PROTEIN"/>
    <property type="match status" value="1"/>
</dbReference>
<dbReference type="AlphaFoldDB" id="A0A0A2G720"/>
<protein>
    <recommendedName>
        <fullName evidence="9">Peptidase S49 domain-containing protein</fullName>
    </recommendedName>
</protein>
<comment type="similarity">
    <text evidence="2">Belongs to the peptidase S49 family.</text>
</comment>
<dbReference type="Gene3D" id="3.90.226.10">
    <property type="entry name" value="2-enoyl-CoA Hydratase, Chain A, domain 1"/>
    <property type="match status" value="2"/>
</dbReference>
<dbReference type="Gene3D" id="6.20.330.10">
    <property type="match status" value="1"/>
</dbReference>
<evidence type="ECO:0000313" key="10">
    <source>
        <dbReference type="EMBL" id="KGN98227.1"/>
    </source>
</evidence>
<evidence type="ECO:0000256" key="4">
    <source>
        <dbReference type="ARBA" id="ARBA00022801"/>
    </source>
</evidence>
<feature type="active site" description="Nucleophile" evidence="7">
    <location>
        <position position="385"/>
    </location>
</feature>
<sequence length="584" mass="64624">MKDFLKMFLAAILAFFVGSIIVSCLSVILMIGFIASASVSNQSSAVKIKSGSVLEVNFEDLQEKVATTPFDELFGPSEKGALSLTDIIATIRKAKDNPNIEGILLTANTPSGGMASITEVRRALEEFKSSGKFIVAYGDIYNQKGYYLASIADQIYLNPQGMIEMNGIYISNVFFKQALENFGVEMQVFKVGTYKGAVEPFMLDRLSEPNREQIASFSSVLWENMLQGIAQERKLDIATLQAIADRGPIFLPPQEYVDNKLVDGLLFKREVMELLKEREEIDDNMELVSLSNMNKTKGYTPKGSDKIGVIFAEGTITAGKEHGTITEELAGRLIEIAKEDEIDAVVLRVNSPGGSSFVSEQIWDAVRFVKSKKPIVISMGDYAASGGYYISCASSYIFAEPTTITGSIGIFGIFPNFAGTAKKLSITEDGVKTAKYADFGNTFRPMREDERAIMQRYIETGYDTFITRVADGRKLTKTQVDSVGQGRVWTGSQALTHGLVDELGGLDEAIAKAAELAEVTSYTVDYEKTYRDRFEEIFSSLSNTISQSFLNRILTKEEIEALQETRLYRENTGIQARLMYNIKM</sequence>
<keyword evidence="6 8" id="KW-0472">Membrane</keyword>
<dbReference type="InterPro" id="IPR004634">
    <property type="entry name" value="Pept_S49_pIV"/>
</dbReference>
<organism evidence="10 11">
    <name type="scientific">Porphyromonas gingivicanis</name>
    <dbReference type="NCBI Taxonomy" id="266762"/>
    <lineage>
        <taxon>Bacteria</taxon>
        <taxon>Pseudomonadati</taxon>
        <taxon>Bacteroidota</taxon>
        <taxon>Bacteroidia</taxon>
        <taxon>Bacteroidales</taxon>
        <taxon>Porphyromonadaceae</taxon>
        <taxon>Porphyromonas</taxon>
    </lineage>
</organism>
<dbReference type="SUPFAM" id="SSF52096">
    <property type="entry name" value="ClpP/crotonase"/>
    <property type="match status" value="2"/>
</dbReference>
<dbReference type="OrthoDB" id="9764363at2"/>
<evidence type="ECO:0000313" key="11">
    <source>
        <dbReference type="Proteomes" id="UP000030134"/>
    </source>
</evidence>
<feature type="domain" description="Peptidase S49" evidence="9">
    <location>
        <begin position="127"/>
        <end position="280"/>
    </location>
</feature>
<evidence type="ECO:0000256" key="3">
    <source>
        <dbReference type="ARBA" id="ARBA00022670"/>
    </source>
</evidence>
<feature type="domain" description="Peptidase S49" evidence="9">
    <location>
        <begin position="368"/>
        <end position="519"/>
    </location>
</feature>
<dbReference type="PIRSF" id="PIRSF001217">
    <property type="entry name" value="Protease_4_SppA"/>
    <property type="match status" value="1"/>
</dbReference>
<gene>
    <name evidence="10" type="ORF">HQ36_04825</name>
</gene>
<evidence type="ECO:0000256" key="1">
    <source>
        <dbReference type="ARBA" id="ARBA00004370"/>
    </source>
</evidence>
<accession>A0A0A2G720</accession>
<dbReference type="RefSeq" id="WP_036883788.1">
    <property type="nucleotide sequence ID" value="NZ_JQZW01000008.1"/>
</dbReference>
<evidence type="ECO:0000256" key="5">
    <source>
        <dbReference type="ARBA" id="ARBA00022825"/>
    </source>
</evidence>
<evidence type="ECO:0000256" key="8">
    <source>
        <dbReference type="SAM" id="Phobius"/>
    </source>
</evidence>
<proteinExistence type="inferred from homology"/>
<keyword evidence="8" id="KW-0812">Transmembrane</keyword>
<keyword evidence="3" id="KW-0645">Protease</keyword>
<feature type="transmembrane region" description="Helical" evidence="8">
    <location>
        <begin position="7"/>
        <end position="35"/>
    </location>
</feature>
<dbReference type="GO" id="GO:0006465">
    <property type="term" value="P:signal peptide processing"/>
    <property type="evidence" value="ECO:0007669"/>
    <property type="project" value="InterPro"/>
</dbReference>
<feature type="active site" description="Proton donor/acceptor" evidence="7">
    <location>
        <position position="195"/>
    </location>
</feature>
<keyword evidence="4" id="KW-0378">Hydrolase</keyword>
<dbReference type="GO" id="GO:0008236">
    <property type="term" value="F:serine-type peptidase activity"/>
    <property type="evidence" value="ECO:0007669"/>
    <property type="project" value="UniProtKB-KW"/>
</dbReference>
<dbReference type="InterPro" id="IPR002142">
    <property type="entry name" value="Peptidase_S49"/>
</dbReference>
<keyword evidence="5" id="KW-0720">Serine protease</keyword>
<comment type="subcellular location">
    <subcellularLocation>
        <location evidence="1">Membrane</location>
    </subcellularLocation>
</comment>
<dbReference type="STRING" id="266762.HQ36_04825"/>
<evidence type="ECO:0000259" key="9">
    <source>
        <dbReference type="Pfam" id="PF01343"/>
    </source>
</evidence>
<dbReference type="InterPro" id="IPR004635">
    <property type="entry name" value="Pept_S49_SppA"/>
</dbReference>
<comment type="caution">
    <text evidence="10">The sequence shown here is derived from an EMBL/GenBank/DDBJ whole genome shotgun (WGS) entry which is preliminary data.</text>
</comment>
<dbReference type="CDD" id="cd07018">
    <property type="entry name" value="S49_SppA_67K_type"/>
    <property type="match status" value="1"/>
</dbReference>
<dbReference type="CDD" id="cd07023">
    <property type="entry name" value="S49_Sppa_N_C"/>
    <property type="match status" value="1"/>
</dbReference>
<reference evidence="10 11" key="1">
    <citation type="submission" date="2014-08" db="EMBL/GenBank/DDBJ databases">
        <title>Porphyromonas gingivicanis strain:COT-022_OH1391 Genome sequencing.</title>
        <authorList>
            <person name="Wallis C."/>
            <person name="Deusch O."/>
            <person name="O'Flynn C."/>
            <person name="Davis I."/>
            <person name="Jospin G."/>
            <person name="Darling A.E."/>
            <person name="Coil D.A."/>
            <person name="Alexiev A."/>
            <person name="Horsfall A."/>
            <person name="Kirkwood N."/>
            <person name="Harris S."/>
            <person name="Eisen J.A."/>
        </authorList>
    </citation>
    <scope>NUCLEOTIDE SEQUENCE [LARGE SCALE GENOMIC DNA]</scope>
    <source>
        <strain evidence="11">COT-022 OH1391</strain>
    </source>
</reference>
<dbReference type="EMBL" id="JQZW01000008">
    <property type="protein sequence ID" value="KGN98227.1"/>
    <property type="molecule type" value="Genomic_DNA"/>
</dbReference>